<reference evidence="9 10" key="1">
    <citation type="submission" date="2019-10" db="EMBL/GenBank/DDBJ databases">
        <title>Whole genome shotgun sequence of Acrocarpospora pleiomorpha NBRC 16267.</title>
        <authorList>
            <person name="Ichikawa N."/>
            <person name="Kimura A."/>
            <person name="Kitahashi Y."/>
            <person name="Komaki H."/>
            <person name="Oguchi A."/>
        </authorList>
    </citation>
    <scope>NUCLEOTIDE SEQUENCE [LARGE SCALE GENOMIC DNA]</scope>
    <source>
        <strain evidence="9 10">NBRC 16267</strain>
    </source>
</reference>
<dbReference type="PANTHER" id="PTHR18952:SF265">
    <property type="entry name" value="CARBONIC ANHYDRASE"/>
    <property type="match status" value="1"/>
</dbReference>
<keyword evidence="10" id="KW-1185">Reference proteome</keyword>
<proteinExistence type="inferred from homology"/>
<dbReference type="Proteomes" id="UP000377595">
    <property type="component" value="Unassembled WGS sequence"/>
</dbReference>
<organism evidence="9 10">
    <name type="scientific">Acrocarpospora pleiomorpha</name>
    <dbReference type="NCBI Taxonomy" id="90975"/>
    <lineage>
        <taxon>Bacteria</taxon>
        <taxon>Bacillati</taxon>
        <taxon>Actinomycetota</taxon>
        <taxon>Actinomycetes</taxon>
        <taxon>Streptosporangiales</taxon>
        <taxon>Streptosporangiaceae</taxon>
        <taxon>Acrocarpospora</taxon>
    </lineage>
</organism>
<accession>A0A5M3XWM1</accession>
<dbReference type="PROSITE" id="PS51144">
    <property type="entry name" value="ALPHA_CA_2"/>
    <property type="match status" value="1"/>
</dbReference>
<dbReference type="AlphaFoldDB" id="A0A5M3XWM1"/>
<comment type="caution">
    <text evidence="9">The sequence shown here is derived from an EMBL/GenBank/DDBJ whole genome shotgun (WGS) entry which is preliminary data.</text>
</comment>
<comment type="catalytic activity">
    <reaction evidence="6">
        <text>hydrogencarbonate + H(+) = CO2 + H2O</text>
        <dbReference type="Rhea" id="RHEA:10748"/>
        <dbReference type="ChEBI" id="CHEBI:15377"/>
        <dbReference type="ChEBI" id="CHEBI:15378"/>
        <dbReference type="ChEBI" id="CHEBI:16526"/>
        <dbReference type="ChEBI" id="CHEBI:17544"/>
        <dbReference type="EC" id="4.2.1.1"/>
    </reaction>
</comment>
<comment type="similarity">
    <text evidence="1">Belongs to the alpha-carbonic anhydrase family.</text>
</comment>
<evidence type="ECO:0000259" key="8">
    <source>
        <dbReference type="PROSITE" id="PS51144"/>
    </source>
</evidence>
<protein>
    <recommendedName>
        <fullName evidence="2">carbonic anhydrase</fullName>
        <ecNumber evidence="2">4.2.1.1</ecNumber>
    </recommendedName>
</protein>
<evidence type="ECO:0000256" key="5">
    <source>
        <dbReference type="ARBA" id="ARBA00023239"/>
    </source>
</evidence>
<feature type="domain" description="Alpha-carbonic anhydrase" evidence="8">
    <location>
        <begin position="12"/>
        <end position="261"/>
    </location>
</feature>
<dbReference type="EC" id="4.2.1.1" evidence="2"/>
<evidence type="ECO:0000313" key="9">
    <source>
        <dbReference type="EMBL" id="GES25527.1"/>
    </source>
</evidence>
<keyword evidence="5" id="KW-0456">Lyase</keyword>
<evidence type="ECO:0000256" key="4">
    <source>
        <dbReference type="ARBA" id="ARBA00022833"/>
    </source>
</evidence>
<evidence type="ECO:0000313" key="10">
    <source>
        <dbReference type="Proteomes" id="UP000377595"/>
    </source>
</evidence>
<keyword evidence="3" id="KW-0479">Metal-binding</keyword>
<name>A0A5M3XWM1_9ACTN</name>
<dbReference type="EMBL" id="BLAF01000069">
    <property type="protein sequence ID" value="GES25527.1"/>
    <property type="molecule type" value="Genomic_DNA"/>
</dbReference>
<keyword evidence="4" id="KW-0862">Zinc</keyword>
<dbReference type="SMART" id="SM01057">
    <property type="entry name" value="Carb_anhydrase"/>
    <property type="match status" value="1"/>
</dbReference>
<evidence type="ECO:0000256" key="6">
    <source>
        <dbReference type="ARBA" id="ARBA00048348"/>
    </source>
</evidence>
<evidence type="ECO:0000256" key="7">
    <source>
        <dbReference type="SAM" id="SignalP"/>
    </source>
</evidence>
<evidence type="ECO:0000256" key="3">
    <source>
        <dbReference type="ARBA" id="ARBA00022723"/>
    </source>
</evidence>
<dbReference type="RefSeq" id="WP_344318345.1">
    <property type="nucleotide sequence ID" value="NZ_BAAAHM010000052.1"/>
</dbReference>
<dbReference type="PANTHER" id="PTHR18952">
    <property type="entry name" value="CARBONIC ANHYDRASE"/>
    <property type="match status" value="1"/>
</dbReference>
<sequence>MRNRLAPIAVAAVFSLPFISLSTPVQAQVKPCQGTGTDSAVQSPVEIDRSVACPGTQSAFAIHYPDRVGGTLLFQDKPPLDEVSEHDDVRFIIGTGGSQPYITYGGQRYNLNNVHFHGHAEHKFAGQPFAPLEAHFVHERATEPKGYVVFSVLIDARTFQGLSQHDRLIKSPPALGESRSVYGVDLGAMLPDSRVTYRYTGSLTTPDETGSYFQPVNWVIFNQHAKAHQNNIQSYKSLWGPEGNRRELQENDPEPNIYSYH</sequence>
<dbReference type="Gene3D" id="3.10.200.10">
    <property type="entry name" value="Alpha carbonic anhydrase"/>
    <property type="match status" value="1"/>
</dbReference>
<dbReference type="InterPro" id="IPR036398">
    <property type="entry name" value="CA_dom_sf"/>
</dbReference>
<dbReference type="GO" id="GO:0008270">
    <property type="term" value="F:zinc ion binding"/>
    <property type="evidence" value="ECO:0007669"/>
    <property type="project" value="InterPro"/>
</dbReference>
<dbReference type="InterPro" id="IPR001148">
    <property type="entry name" value="CA_dom"/>
</dbReference>
<evidence type="ECO:0000256" key="2">
    <source>
        <dbReference type="ARBA" id="ARBA00012925"/>
    </source>
</evidence>
<feature type="chain" id="PRO_5024355458" description="carbonic anhydrase" evidence="7">
    <location>
        <begin position="28"/>
        <end position="261"/>
    </location>
</feature>
<dbReference type="Pfam" id="PF00194">
    <property type="entry name" value="Carb_anhydrase"/>
    <property type="match status" value="1"/>
</dbReference>
<evidence type="ECO:0000256" key="1">
    <source>
        <dbReference type="ARBA" id="ARBA00010718"/>
    </source>
</evidence>
<dbReference type="SUPFAM" id="SSF51069">
    <property type="entry name" value="Carbonic anhydrase"/>
    <property type="match status" value="1"/>
</dbReference>
<dbReference type="InterPro" id="IPR023561">
    <property type="entry name" value="Carbonic_anhydrase_a-class"/>
</dbReference>
<feature type="signal peptide" evidence="7">
    <location>
        <begin position="1"/>
        <end position="27"/>
    </location>
</feature>
<dbReference type="GO" id="GO:0004089">
    <property type="term" value="F:carbonate dehydratase activity"/>
    <property type="evidence" value="ECO:0007669"/>
    <property type="project" value="UniProtKB-EC"/>
</dbReference>
<gene>
    <name evidence="9" type="ORF">Aple_084260</name>
</gene>
<keyword evidence="7" id="KW-0732">Signal</keyword>